<comment type="caution">
    <text evidence="1">The sequence shown here is derived from an EMBL/GenBank/DDBJ whole genome shotgun (WGS) entry which is preliminary data.</text>
</comment>
<organism evidence="1 2">
    <name type="scientific">Racocetra persica</name>
    <dbReference type="NCBI Taxonomy" id="160502"/>
    <lineage>
        <taxon>Eukaryota</taxon>
        <taxon>Fungi</taxon>
        <taxon>Fungi incertae sedis</taxon>
        <taxon>Mucoromycota</taxon>
        <taxon>Glomeromycotina</taxon>
        <taxon>Glomeromycetes</taxon>
        <taxon>Diversisporales</taxon>
        <taxon>Gigasporaceae</taxon>
        <taxon>Racocetra</taxon>
    </lineage>
</organism>
<accession>A0ACA9RNS6</accession>
<gene>
    <name evidence="1" type="ORF">RPERSI_LOCUS21144</name>
</gene>
<evidence type="ECO:0000313" key="1">
    <source>
        <dbReference type="EMBL" id="CAG8801592.1"/>
    </source>
</evidence>
<evidence type="ECO:0000313" key="2">
    <source>
        <dbReference type="Proteomes" id="UP000789920"/>
    </source>
</evidence>
<dbReference type="EMBL" id="CAJVQC010061247">
    <property type="protein sequence ID" value="CAG8801592.1"/>
    <property type="molecule type" value="Genomic_DNA"/>
</dbReference>
<proteinExistence type="predicted"/>
<sequence length="503" mass="59741">MSLRECSRCKKDKKPEEFGINKTDYFKTCILCRQKLDLPSAKNLQTNNNPDNNEHVEHEILLDDTVDLDNLEDYILTELEACENNLDGIEINIRVVLPSEKFNNNEMDLIFQEVIKIIQAADGYKWNYLRQYNNVSKKLTRWYTCSLSSQRDHSEQNPKRIYTKQERFTCQGLVRIIFNLEKMIVHLYIRHYELHLRPTIKENVDKKVIEFIKNNIHLTSRQLWEQLQYQSHTLTQKQVHFWWTTFYQKLYLRDDDQFISTTYLLQEDENYLLLYSNQENGIFEIAFTTPFLRLLHNKYEEIAMDATYKTNKAGFELYVVMANIEGVGYPLSYLMLNSLTSMTNKRTIALTNYLYALQKQGINPVFFFTDKDFSHINAIKTVWPSVKVQLCLWHLRRAVLRRLRNKECSTKIVYNSTEVHKIFTFINPEFKPSIAIQHFCPPSLHNQVLSLMVEHFNYHPHILFGTSGTFLQSSTIYENAVMTMYNFCVNNNLPHLWAYLWGE</sequence>
<keyword evidence="2" id="KW-1185">Reference proteome</keyword>
<protein>
    <submittedName>
        <fullName evidence="1">12078_t:CDS:1</fullName>
    </submittedName>
</protein>
<name>A0ACA9RNS6_9GLOM</name>
<feature type="non-terminal residue" evidence="1">
    <location>
        <position position="503"/>
    </location>
</feature>
<reference evidence="1" key="1">
    <citation type="submission" date="2021-06" db="EMBL/GenBank/DDBJ databases">
        <authorList>
            <person name="Kallberg Y."/>
            <person name="Tangrot J."/>
            <person name="Rosling A."/>
        </authorList>
    </citation>
    <scope>NUCLEOTIDE SEQUENCE</scope>
    <source>
        <strain evidence="1">MA461A</strain>
    </source>
</reference>
<dbReference type="Proteomes" id="UP000789920">
    <property type="component" value="Unassembled WGS sequence"/>
</dbReference>